<organism evidence="1 2">
    <name type="scientific">Ammonicoccus fulvus</name>
    <dbReference type="NCBI Taxonomy" id="3138240"/>
    <lineage>
        <taxon>Bacteria</taxon>
        <taxon>Bacillati</taxon>
        <taxon>Actinomycetota</taxon>
        <taxon>Actinomycetes</taxon>
        <taxon>Propionibacteriales</taxon>
        <taxon>Propionibacteriaceae</taxon>
        <taxon>Ammonicoccus</taxon>
    </lineage>
</organism>
<dbReference type="EMBL" id="CP154795">
    <property type="protein sequence ID" value="XAN06552.1"/>
    <property type="molecule type" value="Genomic_DNA"/>
</dbReference>
<dbReference type="PANTHER" id="PTHR40861">
    <property type="entry name" value="DUF2183 DOMAIN-CONTAINING PROTEIN"/>
    <property type="match status" value="1"/>
</dbReference>
<dbReference type="Proteomes" id="UP001442841">
    <property type="component" value="Chromosome"/>
</dbReference>
<protein>
    <recommendedName>
        <fullName evidence="3">Phosphatidate phosphatase APP1 catalytic domain-containing protein</fullName>
    </recommendedName>
</protein>
<dbReference type="RefSeq" id="WP_425307982.1">
    <property type="nucleotide sequence ID" value="NZ_CP154795.1"/>
</dbReference>
<evidence type="ECO:0000313" key="1">
    <source>
        <dbReference type="EMBL" id="XAN06552.1"/>
    </source>
</evidence>
<keyword evidence="2" id="KW-1185">Reference proteome</keyword>
<proteinExistence type="predicted"/>
<gene>
    <name evidence="1" type="ORF">AADG42_04250</name>
</gene>
<name>A0ABZ3FMB3_9ACTN</name>
<accession>A0ABZ3FMB3</accession>
<evidence type="ECO:0000313" key="2">
    <source>
        <dbReference type="Proteomes" id="UP001442841"/>
    </source>
</evidence>
<dbReference type="PANTHER" id="PTHR40861:SF1">
    <property type="entry name" value="PHOSPHATIDATE PHOSPHATASE APP1 CATALYTIC DOMAIN-CONTAINING PROTEIN"/>
    <property type="match status" value="1"/>
</dbReference>
<reference evidence="1 2" key="1">
    <citation type="submission" date="2024-04" db="EMBL/GenBank/DDBJ databases">
        <title>Isolation of an actinomycete strain from pig manure.</title>
        <authorList>
            <person name="Gong T."/>
            <person name="Yu Z."/>
            <person name="An M."/>
            <person name="Wei C."/>
            <person name="Yang W."/>
            <person name="Liu L."/>
        </authorList>
    </citation>
    <scope>NUCLEOTIDE SEQUENCE [LARGE SCALE GENOMIC DNA]</scope>
    <source>
        <strain evidence="1 2">ZF39</strain>
    </source>
</reference>
<sequence>MQAIAAQISHLSSGMRTLPRTARRIFDLLEQTPVGLLDEILATVDMPRVIASIRNSRGQSDKAVQLLLRERVGELSDDSLARTISAFHRGPTWRHAQEAIVDVLTARTGKDFDELKYRLNSTGDRHDLEHLVFDDLDEDLSDRLLEHIAEQASDNTGSDLRVLSDIDDTIECVIHDRRYPRGTVYPGAIALLNALDQGAAKEPDRPGDLTFVTARPEGPRGLIQQYTRGVLSHLGLPPHTIMGGSFLNIHTKNAMRDRKLQNMDRDRLLFPEARMVFIGDSGQADGHVGAEMYRRDSKHLVGTLLHNVTGLDEAARREWEQQGVFVFDTYAGAAAHAARLGLIRTDQALGVAEDVRLGLDVLHMSPAQRDHLRRALDADLASINE</sequence>
<evidence type="ECO:0008006" key="3">
    <source>
        <dbReference type="Google" id="ProtNLM"/>
    </source>
</evidence>